<dbReference type="PANTHER" id="PTHR35370">
    <property type="entry name" value="CYTOPLASMIC PROTEIN-RELATED-RELATED"/>
    <property type="match status" value="1"/>
</dbReference>
<evidence type="ECO:0000313" key="2">
    <source>
        <dbReference type="Proteomes" id="UP000680714"/>
    </source>
</evidence>
<dbReference type="NCBIfam" id="TIGR03359">
    <property type="entry name" value="VI_chp_6"/>
    <property type="match status" value="1"/>
</dbReference>
<name>A0ABS5IE44_9PROT</name>
<organism evidence="1 2">
    <name type="scientific">Magnetospirillum sulfuroxidans</name>
    <dbReference type="NCBI Taxonomy" id="611300"/>
    <lineage>
        <taxon>Bacteria</taxon>
        <taxon>Pseudomonadati</taxon>
        <taxon>Pseudomonadota</taxon>
        <taxon>Alphaproteobacteria</taxon>
        <taxon>Rhodospirillales</taxon>
        <taxon>Rhodospirillaceae</taxon>
        <taxon>Magnetospirillum</taxon>
    </lineage>
</organism>
<dbReference type="RefSeq" id="WP_211548329.1">
    <property type="nucleotide sequence ID" value="NZ_JAGTUF010000007.1"/>
</dbReference>
<comment type="caution">
    <text evidence="1">The sequence shown here is derived from an EMBL/GenBank/DDBJ whole genome shotgun (WGS) entry which is preliminary data.</text>
</comment>
<dbReference type="PIRSF" id="PIRSF028304">
    <property type="entry name" value="UCP028304"/>
    <property type="match status" value="1"/>
</dbReference>
<protein>
    <submittedName>
        <fullName evidence="1">Type VI secretion system baseplate subunit TssF</fullName>
    </submittedName>
</protein>
<dbReference type="Pfam" id="PF05947">
    <property type="entry name" value="T6SS_TssF"/>
    <property type="match status" value="1"/>
</dbReference>
<dbReference type="EMBL" id="JAGTUF010000007">
    <property type="protein sequence ID" value="MBR9972008.1"/>
    <property type="molecule type" value="Genomic_DNA"/>
</dbReference>
<accession>A0ABS5IE44</accession>
<dbReference type="Proteomes" id="UP000680714">
    <property type="component" value="Unassembled WGS sequence"/>
</dbReference>
<reference evidence="1 2" key="1">
    <citation type="submission" date="2021-04" db="EMBL/GenBank/DDBJ databases">
        <title>Magnetospirillum sulfuroxidans sp. nov., a facultative chemolithoautotrophic sulfur-oxidizing alphaproteobacterium isolated from freshwater sediment and proposals for Paramagetospirillum gen. nov., and Magnetospirillaceae fam. nov.</title>
        <authorList>
            <person name="Koziaeva V."/>
            <person name="Geelhoed J.S."/>
            <person name="Sorokin D.Y."/>
            <person name="Grouzdev D.S."/>
        </authorList>
    </citation>
    <scope>NUCLEOTIDE SEQUENCE [LARGE SCALE GENOMIC DNA]</scope>
    <source>
        <strain evidence="1 2">J10</strain>
    </source>
</reference>
<evidence type="ECO:0000313" key="1">
    <source>
        <dbReference type="EMBL" id="MBR9972008.1"/>
    </source>
</evidence>
<gene>
    <name evidence="1" type="primary">tssF</name>
    <name evidence="1" type="ORF">KEC16_09795</name>
</gene>
<dbReference type="InterPro" id="IPR010272">
    <property type="entry name" value="T6SS_TssF"/>
</dbReference>
<sequence length="605" mass="66241">MSAEDPDPLFRAYVNELAYLRTAGGEFARIHPKLARRLELSREGSADPQVQRLIESFAFLTGRIQREIEADFPLIPAAVLGTLYPHLTAPVPSMAIARFITDAEHSRAVMGISVPARTQLFATAEDGLTCRFLSCYPVTLWPITVGAVEVLPPFAIPAVAALAEDTKAAAILRVRLQCQGTRNFAEMTPDRLRFFIDADHATAEALYEVLCHRVCAIAALPDGAENTAGGSIRIEPVGFGADEAVLPHPNTAHQAYRLLQEYFLFPEKYQFLDVAGLPPMGPGTSVDLLFLLTSRPPAGLILDQDTLCLGCTPMVNLFLRTSEPIRLDHTQTEYRLNPDIRWERATEIHTIVKVSDTAAANSADRAILPFFSVSHPPSAGARDCYWMARRQPTGRPDLPGTDIVLSFKDLGLQPAVPESAVLFAHTLCTNRGAAEQLPVGSPLSMEFGAPVASIVCQTRPTQQLAPPEDGETLWQLVSHLSLNHLSLAGGHESLAALKEILHLYGGLRGPRGQQVIDSMEALSTRRIIRRMGEDAWRGFCRGTEVTLTVDDRVLGPGLYLFTAVLSRFLGLYCGVNMFTQLVVASRRHEGTWIRWPAQSGEATIL</sequence>
<dbReference type="PANTHER" id="PTHR35370:SF1">
    <property type="entry name" value="TYPE VI SECRETION SYSTEM COMPONENT TSSF1"/>
    <property type="match status" value="1"/>
</dbReference>
<proteinExistence type="predicted"/>
<keyword evidence="2" id="KW-1185">Reference proteome</keyword>